<dbReference type="Gene3D" id="3.40.630.30">
    <property type="match status" value="1"/>
</dbReference>
<feature type="domain" description="N-acetyltransferase" evidence="1">
    <location>
        <begin position="7"/>
        <end position="155"/>
    </location>
</feature>
<dbReference type="CDD" id="cd04301">
    <property type="entry name" value="NAT_SF"/>
    <property type="match status" value="1"/>
</dbReference>
<evidence type="ECO:0000313" key="3">
    <source>
        <dbReference type="Proteomes" id="UP001595975"/>
    </source>
</evidence>
<keyword evidence="2" id="KW-0808">Transferase</keyword>
<evidence type="ECO:0000259" key="1">
    <source>
        <dbReference type="PROSITE" id="PS51186"/>
    </source>
</evidence>
<dbReference type="SUPFAM" id="SSF55729">
    <property type="entry name" value="Acyl-CoA N-acyltransferases (Nat)"/>
    <property type="match status" value="1"/>
</dbReference>
<evidence type="ECO:0000313" key="2">
    <source>
        <dbReference type="EMBL" id="MFC5666593.1"/>
    </source>
</evidence>
<dbReference type="GO" id="GO:0016746">
    <property type="term" value="F:acyltransferase activity"/>
    <property type="evidence" value="ECO:0007669"/>
    <property type="project" value="UniProtKB-KW"/>
</dbReference>
<accession>A0ABW0XA81</accession>
<sequence length="176" mass="19275">MNDDQITNSRVVVPLDDYDPIEIFGDEPDPSRIAEYGMVWRPKDIHFGIRAERDGRLVAHAGLVVLPVSIGGRRAELIGLGAVAVAADLRGRGLARTVVDGALAHARGLGPRFAILFCRPDKAELYARLGWQPLTGPVEVDQPTGPAVMPLRTMWYPLHEGARWSGEALRLHSLPM</sequence>
<name>A0ABW0XA81_9ACTN</name>
<organism evidence="2 3">
    <name type="scientific">Kitasatospora misakiensis</name>
    <dbReference type="NCBI Taxonomy" id="67330"/>
    <lineage>
        <taxon>Bacteria</taxon>
        <taxon>Bacillati</taxon>
        <taxon>Actinomycetota</taxon>
        <taxon>Actinomycetes</taxon>
        <taxon>Kitasatosporales</taxon>
        <taxon>Streptomycetaceae</taxon>
        <taxon>Kitasatospora</taxon>
    </lineage>
</organism>
<dbReference type="Proteomes" id="UP001595975">
    <property type="component" value="Unassembled WGS sequence"/>
</dbReference>
<dbReference type="InterPro" id="IPR016181">
    <property type="entry name" value="Acyl_CoA_acyltransferase"/>
</dbReference>
<keyword evidence="3" id="KW-1185">Reference proteome</keyword>
<gene>
    <name evidence="2" type="ORF">ACFP3U_26940</name>
</gene>
<reference evidence="3" key="1">
    <citation type="journal article" date="2019" name="Int. J. Syst. Evol. Microbiol.">
        <title>The Global Catalogue of Microorganisms (GCM) 10K type strain sequencing project: providing services to taxonomists for standard genome sequencing and annotation.</title>
        <authorList>
            <consortium name="The Broad Institute Genomics Platform"/>
            <consortium name="The Broad Institute Genome Sequencing Center for Infectious Disease"/>
            <person name="Wu L."/>
            <person name="Ma J."/>
        </authorList>
    </citation>
    <scope>NUCLEOTIDE SEQUENCE [LARGE SCALE GENOMIC DNA]</scope>
    <source>
        <strain evidence="3">CGMCC 4.1437</strain>
    </source>
</reference>
<dbReference type="PANTHER" id="PTHR37817:SF1">
    <property type="entry name" value="N-ACETYLTRANSFERASE EIS"/>
    <property type="match status" value="1"/>
</dbReference>
<dbReference type="PROSITE" id="PS51186">
    <property type="entry name" value="GNAT"/>
    <property type="match status" value="1"/>
</dbReference>
<proteinExistence type="predicted"/>
<dbReference type="RefSeq" id="WP_380228285.1">
    <property type="nucleotide sequence ID" value="NZ_JBHSOF010000042.1"/>
</dbReference>
<dbReference type="PANTHER" id="PTHR37817">
    <property type="entry name" value="N-ACETYLTRANSFERASE EIS"/>
    <property type="match status" value="1"/>
</dbReference>
<dbReference type="EMBL" id="JBHSOF010000042">
    <property type="protein sequence ID" value="MFC5666593.1"/>
    <property type="molecule type" value="Genomic_DNA"/>
</dbReference>
<dbReference type="InterPro" id="IPR000182">
    <property type="entry name" value="GNAT_dom"/>
</dbReference>
<protein>
    <submittedName>
        <fullName evidence="2">GNAT family N-acetyltransferase</fullName>
        <ecNumber evidence="2">2.3.-.-</ecNumber>
    </submittedName>
</protein>
<dbReference type="EC" id="2.3.-.-" evidence="2"/>
<dbReference type="InterPro" id="IPR051554">
    <property type="entry name" value="Acetyltransferase_Eis"/>
</dbReference>
<keyword evidence="2" id="KW-0012">Acyltransferase</keyword>
<comment type="caution">
    <text evidence="2">The sequence shown here is derived from an EMBL/GenBank/DDBJ whole genome shotgun (WGS) entry which is preliminary data.</text>
</comment>
<dbReference type="Pfam" id="PF13527">
    <property type="entry name" value="Acetyltransf_9"/>
    <property type="match status" value="1"/>
</dbReference>